<protein>
    <recommendedName>
        <fullName evidence="4">YcxB-like protein domain-containing protein</fullName>
    </recommendedName>
</protein>
<evidence type="ECO:0008006" key="4">
    <source>
        <dbReference type="Google" id="ProtNLM"/>
    </source>
</evidence>
<dbReference type="RefSeq" id="WP_284243701.1">
    <property type="nucleotide sequence ID" value="NZ_BSST01000001.1"/>
</dbReference>
<organism evidence="2 3">
    <name type="scientific">Thalassotalea insulae</name>
    <dbReference type="NCBI Taxonomy" id="2056778"/>
    <lineage>
        <taxon>Bacteria</taxon>
        <taxon>Pseudomonadati</taxon>
        <taxon>Pseudomonadota</taxon>
        <taxon>Gammaproteobacteria</taxon>
        <taxon>Alteromonadales</taxon>
        <taxon>Colwelliaceae</taxon>
        <taxon>Thalassotalea</taxon>
    </lineage>
</organism>
<dbReference type="EMBL" id="BSST01000001">
    <property type="protein sequence ID" value="GLX77811.1"/>
    <property type="molecule type" value="Genomic_DNA"/>
</dbReference>
<proteinExistence type="predicted"/>
<sequence>MTPAFHYSTRYLLNKAYFSECYEQSVTQDYSWRAYAKALFFCLFGGVLVIFTPLNPYVAWFIFVLGLVEALSVYYQKPWWLVRQMLGKTANNEITLTIDDKGIQSRSFYGQQQLLWQDINGLIQTELGWIITHQAGKNYISASVLSAEAIDYLQQQAQQLSN</sequence>
<keyword evidence="1" id="KW-0472">Membrane</keyword>
<name>A0ABQ6GUH0_9GAMM</name>
<accession>A0ABQ6GUH0</accession>
<evidence type="ECO:0000313" key="3">
    <source>
        <dbReference type="Proteomes" id="UP001157186"/>
    </source>
</evidence>
<gene>
    <name evidence="2" type="ORF">tinsulaeT_11510</name>
</gene>
<feature type="transmembrane region" description="Helical" evidence="1">
    <location>
        <begin position="57"/>
        <end position="75"/>
    </location>
</feature>
<dbReference type="Proteomes" id="UP001157186">
    <property type="component" value="Unassembled WGS sequence"/>
</dbReference>
<keyword evidence="1" id="KW-1133">Transmembrane helix</keyword>
<keyword evidence="3" id="KW-1185">Reference proteome</keyword>
<evidence type="ECO:0000313" key="2">
    <source>
        <dbReference type="EMBL" id="GLX77811.1"/>
    </source>
</evidence>
<evidence type="ECO:0000256" key="1">
    <source>
        <dbReference type="SAM" id="Phobius"/>
    </source>
</evidence>
<feature type="transmembrane region" description="Helical" evidence="1">
    <location>
        <begin position="34"/>
        <end position="51"/>
    </location>
</feature>
<comment type="caution">
    <text evidence="2">The sequence shown here is derived from an EMBL/GenBank/DDBJ whole genome shotgun (WGS) entry which is preliminary data.</text>
</comment>
<reference evidence="2 3" key="1">
    <citation type="submission" date="2023-03" db="EMBL/GenBank/DDBJ databases">
        <title>Draft genome sequence of Thalassotalea insulae KCTC 62186T.</title>
        <authorList>
            <person name="Sawabe T."/>
        </authorList>
    </citation>
    <scope>NUCLEOTIDE SEQUENCE [LARGE SCALE GENOMIC DNA]</scope>
    <source>
        <strain evidence="2 3">KCTC 62186</strain>
    </source>
</reference>
<keyword evidence="1" id="KW-0812">Transmembrane</keyword>